<name>A0A8K0UNP5_9AGAR</name>
<comment type="caution">
    <text evidence="1">The sequence shown here is derived from an EMBL/GenBank/DDBJ whole genome shotgun (WGS) entry which is preliminary data.</text>
</comment>
<dbReference type="EMBL" id="JAEVFJ010000017">
    <property type="protein sequence ID" value="KAH8100103.1"/>
    <property type="molecule type" value="Genomic_DNA"/>
</dbReference>
<accession>A0A8K0UNP5</accession>
<keyword evidence="2" id="KW-1185">Reference proteome</keyword>
<organism evidence="1 2">
    <name type="scientific">Cristinia sonorae</name>
    <dbReference type="NCBI Taxonomy" id="1940300"/>
    <lineage>
        <taxon>Eukaryota</taxon>
        <taxon>Fungi</taxon>
        <taxon>Dikarya</taxon>
        <taxon>Basidiomycota</taxon>
        <taxon>Agaricomycotina</taxon>
        <taxon>Agaricomycetes</taxon>
        <taxon>Agaricomycetidae</taxon>
        <taxon>Agaricales</taxon>
        <taxon>Pleurotineae</taxon>
        <taxon>Stephanosporaceae</taxon>
        <taxon>Cristinia</taxon>
    </lineage>
</organism>
<gene>
    <name evidence="1" type="ORF">BXZ70DRAFT_907673</name>
</gene>
<protein>
    <submittedName>
        <fullName evidence="1">Uncharacterized protein</fullName>
    </submittedName>
</protein>
<dbReference type="Proteomes" id="UP000813824">
    <property type="component" value="Unassembled WGS sequence"/>
</dbReference>
<reference evidence="1" key="1">
    <citation type="journal article" date="2021" name="New Phytol.">
        <title>Evolutionary innovations through gain and loss of genes in the ectomycorrhizal Boletales.</title>
        <authorList>
            <person name="Wu G."/>
            <person name="Miyauchi S."/>
            <person name="Morin E."/>
            <person name="Kuo A."/>
            <person name="Drula E."/>
            <person name="Varga T."/>
            <person name="Kohler A."/>
            <person name="Feng B."/>
            <person name="Cao Y."/>
            <person name="Lipzen A."/>
            <person name="Daum C."/>
            <person name="Hundley H."/>
            <person name="Pangilinan J."/>
            <person name="Johnson J."/>
            <person name="Barry K."/>
            <person name="LaButti K."/>
            <person name="Ng V."/>
            <person name="Ahrendt S."/>
            <person name="Min B."/>
            <person name="Choi I.G."/>
            <person name="Park H."/>
            <person name="Plett J.M."/>
            <person name="Magnuson J."/>
            <person name="Spatafora J.W."/>
            <person name="Nagy L.G."/>
            <person name="Henrissat B."/>
            <person name="Grigoriev I.V."/>
            <person name="Yang Z.L."/>
            <person name="Xu J."/>
            <person name="Martin F.M."/>
        </authorList>
    </citation>
    <scope>NUCLEOTIDE SEQUENCE</scope>
    <source>
        <strain evidence="1">KKN 215</strain>
    </source>
</reference>
<evidence type="ECO:0000313" key="1">
    <source>
        <dbReference type="EMBL" id="KAH8100103.1"/>
    </source>
</evidence>
<evidence type="ECO:0000313" key="2">
    <source>
        <dbReference type="Proteomes" id="UP000813824"/>
    </source>
</evidence>
<dbReference type="AlphaFoldDB" id="A0A8K0UNP5"/>
<proteinExistence type="predicted"/>
<sequence length="233" mass="26175">MHQVRRYGSPMVTTRALAFRIPADQATGFATNLEPRSFTPCGGNSVPLEASVSEDVKLVVASIEPLLRIQLNRFVWGKSGGIIQRVKDVMDGDPRDETKNLQKIARWVVTPTRDNTPIDDDFQHTEPAERKIHILCTYASTDWGRFKRDAHKNTKETEDEINDQRALSSGCQTDLKNVGLILFRTRLMCPPDVHVPESGTTARKALHKLAVTNREMGETGPAWAPNFDKLRNL</sequence>